<dbReference type="PROSITE" id="PS50093">
    <property type="entry name" value="PKD"/>
    <property type="match status" value="1"/>
</dbReference>
<feature type="domain" description="PKD" evidence="1">
    <location>
        <begin position="40"/>
        <end position="84"/>
    </location>
</feature>
<evidence type="ECO:0000313" key="3">
    <source>
        <dbReference type="Proteomes" id="UP000535511"/>
    </source>
</evidence>
<reference evidence="2 3" key="1">
    <citation type="submission" date="2020-07" db="EMBL/GenBank/DDBJ databases">
        <title>Sequencing the genomes of 1000 actinobacteria strains.</title>
        <authorList>
            <person name="Klenk H.-P."/>
        </authorList>
    </citation>
    <scope>NUCLEOTIDE SEQUENCE [LARGE SCALE GENOMIC DNA]</scope>
    <source>
        <strain evidence="2 3">DSM 21350</strain>
    </source>
</reference>
<gene>
    <name evidence="2" type="ORF">BJZ21_003350</name>
</gene>
<dbReference type="InterPro" id="IPR000601">
    <property type="entry name" value="PKD_dom"/>
</dbReference>
<organism evidence="2 3">
    <name type="scientific">Nocardioides panaciterrulae</name>
    <dbReference type="NCBI Taxonomy" id="661492"/>
    <lineage>
        <taxon>Bacteria</taxon>
        <taxon>Bacillati</taxon>
        <taxon>Actinomycetota</taxon>
        <taxon>Actinomycetes</taxon>
        <taxon>Propionibacteriales</taxon>
        <taxon>Nocardioidaceae</taxon>
        <taxon>Nocardioides</taxon>
    </lineage>
</organism>
<comment type="caution">
    <text evidence="2">The sequence shown here is derived from an EMBL/GenBank/DDBJ whole genome shotgun (WGS) entry which is preliminary data.</text>
</comment>
<evidence type="ECO:0000259" key="1">
    <source>
        <dbReference type="PROSITE" id="PS50093"/>
    </source>
</evidence>
<dbReference type="EMBL" id="JACCBG010000001">
    <property type="protein sequence ID" value="NYD43267.1"/>
    <property type="molecule type" value="Genomic_DNA"/>
</dbReference>
<dbReference type="RefSeq" id="WP_179664807.1">
    <property type="nucleotide sequence ID" value="NZ_JACCBG010000001.1"/>
</dbReference>
<name>A0A7Y9JBX1_9ACTN</name>
<protein>
    <recommendedName>
        <fullName evidence="1">PKD domain-containing protein</fullName>
    </recommendedName>
</protein>
<evidence type="ECO:0000313" key="2">
    <source>
        <dbReference type="EMBL" id="NYD43267.1"/>
    </source>
</evidence>
<dbReference type="Proteomes" id="UP000535511">
    <property type="component" value="Unassembled WGS sequence"/>
</dbReference>
<proteinExistence type="predicted"/>
<accession>A0A7Y9JBX1</accession>
<keyword evidence="3" id="KW-1185">Reference proteome</keyword>
<dbReference type="AlphaFoldDB" id="A0A7Y9JBX1"/>
<sequence>MQPPGGETLVNFRTNFYTEQEPFTRTVQLLGRRVDLRIWPSQFHWRFGDGADLATSNAGAPYPDLQITHAYESKGGVSPSVDTTYAAQFRVDGGAWRDVDGTVTIPGSPVRLQVRTARPVLVSYQ</sequence>